<evidence type="ECO:0000256" key="1">
    <source>
        <dbReference type="ARBA" id="ARBA00010759"/>
    </source>
</evidence>
<organism evidence="4 5">
    <name type="scientific">Pseudobacteroides cellulosolvens ATCC 35603 = DSM 2933</name>
    <dbReference type="NCBI Taxonomy" id="398512"/>
    <lineage>
        <taxon>Bacteria</taxon>
        <taxon>Bacillati</taxon>
        <taxon>Bacillota</taxon>
        <taxon>Clostridia</taxon>
        <taxon>Eubacteriales</taxon>
        <taxon>Oscillospiraceae</taxon>
        <taxon>Pseudobacteroides</taxon>
    </lineage>
</organism>
<dbReference type="PRINTS" id="PR01576">
    <property type="entry name" value="PDEFORMYLASE"/>
</dbReference>
<dbReference type="SUPFAM" id="SSF56420">
    <property type="entry name" value="Peptide deformylase"/>
    <property type="match status" value="1"/>
</dbReference>
<dbReference type="InterPro" id="IPR036821">
    <property type="entry name" value="Peptide_deformylase_sf"/>
</dbReference>
<dbReference type="RefSeq" id="WP_036939875.1">
    <property type="nucleotide sequence ID" value="NZ_JQKC01000010.1"/>
</dbReference>
<proteinExistence type="inferred from homology"/>
<dbReference type="CDD" id="cd00487">
    <property type="entry name" value="Pep_deformylase"/>
    <property type="match status" value="1"/>
</dbReference>
<sequence length="149" mass="16658">MALRNIRKLDDEIFRKKAREVNVIDNKILTFLDDLVETMRKENAIGLSAMHVGVLKRIVVADIGEGLIEIINPKIISESGEQIGEEGSVSLPGRYGDVKRPQNIIVEGLNRKGEKIIVSGEGLLARVLCHEIDHLDGIIFTDKVIRYKC</sequence>
<evidence type="ECO:0000313" key="4">
    <source>
        <dbReference type="EMBL" id="KNY30303.1"/>
    </source>
</evidence>
<dbReference type="EMBL" id="LGTC01000001">
    <property type="protein sequence ID" value="KNY30303.1"/>
    <property type="molecule type" value="Genomic_DNA"/>
</dbReference>
<name>A0A0L6JWT1_9FIRM</name>
<dbReference type="OrthoDB" id="9784988at2"/>
<dbReference type="Gene3D" id="3.90.45.10">
    <property type="entry name" value="Peptide deformylase"/>
    <property type="match status" value="1"/>
</dbReference>
<dbReference type="GO" id="GO:0042586">
    <property type="term" value="F:peptide deformylase activity"/>
    <property type="evidence" value="ECO:0007669"/>
    <property type="project" value="InterPro"/>
</dbReference>
<keyword evidence="2" id="KW-0408">Iron</keyword>
<feature type="active site" evidence="3">
    <location>
        <position position="131"/>
    </location>
</feature>
<dbReference type="PANTHER" id="PTHR10458:SF22">
    <property type="entry name" value="PEPTIDE DEFORMYLASE"/>
    <property type="match status" value="1"/>
</dbReference>
<comment type="caution">
    <text evidence="4">The sequence shown here is derived from an EMBL/GenBank/DDBJ whole genome shotgun (WGS) entry which is preliminary data.</text>
</comment>
<evidence type="ECO:0000256" key="2">
    <source>
        <dbReference type="ARBA" id="ARBA00023004"/>
    </source>
</evidence>
<protein>
    <recommendedName>
        <fullName evidence="3">Peptide deformylase-like</fullName>
    </recommendedName>
    <alternativeName>
        <fullName evidence="3">Polypeptide deformylase-like</fullName>
    </alternativeName>
</protein>
<reference evidence="5" key="1">
    <citation type="submission" date="2015-07" db="EMBL/GenBank/DDBJ databases">
        <title>Near-Complete Genome Sequence of the Cellulolytic Bacterium Bacteroides (Pseudobacteroides) cellulosolvens ATCC 35603.</title>
        <authorList>
            <person name="Dassa B."/>
            <person name="Utturkar S.M."/>
            <person name="Klingeman D.M."/>
            <person name="Hurt R.A."/>
            <person name="Keller M."/>
            <person name="Xu J."/>
            <person name="Reddy Y.H.K."/>
            <person name="Borovok I."/>
            <person name="Grinberg I.R."/>
            <person name="Lamed R."/>
            <person name="Zhivin O."/>
            <person name="Bayer E.A."/>
            <person name="Brown S.D."/>
        </authorList>
    </citation>
    <scope>NUCLEOTIDE SEQUENCE [LARGE SCALE GENOMIC DNA]</scope>
    <source>
        <strain evidence="5">DSM 2933</strain>
    </source>
</reference>
<dbReference type="PIRSF" id="PIRSF004749">
    <property type="entry name" value="Pep_def"/>
    <property type="match status" value="1"/>
</dbReference>
<comment type="similarity">
    <text evidence="1 3">Belongs to the polypeptide deformylase family.</text>
</comment>
<comment type="caution">
    <text evidence="3">Lacks conserved residue(s) required for the propagation of feature annotation.</text>
</comment>
<dbReference type="NCBIfam" id="TIGR00079">
    <property type="entry name" value="pept_deformyl"/>
    <property type="match status" value="1"/>
</dbReference>
<dbReference type="STRING" id="398512.Bccel_5583"/>
<dbReference type="HAMAP" id="MF_00163">
    <property type="entry name" value="Pep_deformylase"/>
    <property type="match status" value="1"/>
</dbReference>
<dbReference type="eggNOG" id="COG0242">
    <property type="taxonomic scope" value="Bacteria"/>
</dbReference>
<dbReference type="PANTHER" id="PTHR10458">
    <property type="entry name" value="PEPTIDE DEFORMYLASE"/>
    <property type="match status" value="1"/>
</dbReference>
<evidence type="ECO:0000313" key="5">
    <source>
        <dbReference type="Proteomes" id="UP000036923"/>
    </source>
</evidence>
<dbReference type="Pfam" id="PF01327">
    <property type="entry name" value="Pep_deformylase"/>
    <property type="match status" value="1"/>
</dbReference>
<dbReference type="Proteomes" id="UP000036923">
    <property type="component" value="Unassembled WGS sequence"/>
</dbReference>
<keyword evidence="5" id="KW-1185">Reference proteome</keyword>
<evidence type="ECO:0000256" key="3">
    <source>
        <dbReference type="HAMAP-Rule" id="MF_00163"/>
    </source>
</evidence>
<accession>A0A0L6JWT1</accession>
<dbReference type="InterPro" id="IPR023635">
    <property type="entry name" value="Peptide_deformylase"/>
</dbReference>
<gene>
    <name evidence="4" type="ORF">Bccel_5583</name>
</gene>
<dbReference type="PATRIC" id="fig|398512.5.peg.5857"/>
<dbReference type="AlphaFoldDB" id="A0A0L6JWT1"/>